<feature type="compositionally biased region" description="Polar residues" evidence="6">
    <location>
        <begin position="756"/>
        <end position="768"/>
    </location>
</feature>
<feature type="compositionally biased region" description="Polar residues" evidence="6">
    <location>
        <begin position="1755"/>
        <end position="1765"/>
    </location>
</feature>
<dbReference type="Pfam" id="PF07645">
    <property type="entry name" value="EGF_CA"/>
    <property type="match status" value="1"/>
</dbReference>
<evidence type="ECO:0000256" key="4">
    <source>
        <dbReference type="ARBA" id="ARBA00023157"/>
    </source>
</evidence>
<feature type="compositionally biased region" description="Polar residues" evidence="6">
    <location>
        <begin position="2007"/>
        <end position="2031"/>
    </location>
</feature>
<feature type="domain" description="EGF-like" evidence="9">
    <location>
        <begin position="5120"/>
        <end position="5155"/>
    </location>
</feature>
<feature type="region of interest" description="Disordered" evidence="6">
    <location>
        <begin position="571"/>
        <end position="591"/>
    </location>
</feature>
<evidence type="ECO:0000256" key="2">
    <source>
        <dbReference type="ARBA" id="ARBA00022729"/>
    </source>
</evidence>
<keyword evidence="2" id="KW-0732">Signal</keyword>
<dbReference type="PROSITE" id="PS00022">
    <property type="entry name" value="EGF_1"/>
    <property type="match status" value="1"/>
</dbReference>
<feature type="region of interest" description="Disordered" evidence="6">
    <location>
        <begin position="4080"/>
        <end position="4149"/>
    </location>
</feature>
<gene>
    <name evidence="10" type="ORF">GEV33_010863</name>
</gene>
<dbReference type="EMBL" id="JABDTM020026452">
    <property type="protein sequence ID" value="KAH0811926.1"/>
    <property type="molecule type" value="Genomic_DNA"/>
</dbReference>
<feature type="region of interest" description="Disordered" evidence="6">
    <location>
        <begin position="5217"/>
        <end position="5261"/>
    </location>
</feature>
<dbReference type="InterPro" id="IPR000742">
    <property type="entry name" value="EGF"/>
</dbReference>
<dbReference type="GO" id="GO:0005509">
    <property type="term" value="F:calcium ion binding"/>
    <property type="evidence" value="ECO:0007669"/>
    <property type="project" value="InterPro"/>
</dbReference>
<feature type="compositionally biased region" description="Low complexity" evidence="6">
    <location>
        <begin position="1962"/>
        <end position="1971"/>
    </location>
</feature>
<dbReference type="PROSITE" id="PS50024">
    <property type="entry name" value="SEA"/>
    <property type="match status" value="1"/>
</dbReference>
<feature type="compositionally biased region" description="Low complexity" evidence="6">
    <location>
        <begin position="1646"/>
        <end position="1656"/>
    </location>
</feature>
<dbReference type="PANTHER" id="PTHR39072:SF2">
    <property type="match status" value="1"/>
</dbReference>
<feature type="compositionally biased region" description="Basic residues" evidence="6">
    <location>
        <begin position="5237"/>
        <end position="5246"/>
    </location>
</feature>
<keyword evidence="11" id="KW-1185">Reference proteome</keyword>
<feature type="region of interest" description="Disordered" evidence="6">
    <location>
        <begin position="4606"/>
        <end position="4676"/>
    </location>
</feature>
<feature type="region of interest" description="Disordered" evidence="6">
    <location>
        <begin position="5316"/>
        <end position="5336"/>
    </location>
</feature>
<evidence type="ECO:0000313" key="10">
    <source>
        <dbReference type="EMBL" id="KAH0811926.1"/>
    </source>
</evidence>
<feature type="domain" description="EGF-like" evidence="9">
    <location>
        <begin position="5070"/>
        <end position="5108"/>
    </location>
</feature>
<keyword evidence="1 5" id="KW-0245">EGF-like domain</keyword>
<feature type="region of interest" description="Disordered" evidence="6">
    <location>
        <begin position="797"/>
        <end position="821"/>
    </location>
</feature>
<evidence type="ECO:0000256" key="7">
    <source>
        <dbReference type="SAM" id="Phobius"/>
    </source>
</evidence>
<dbReference type="Gene3D" id="3.30.70.960">
    <property type="entry name" value="SEA domain"/>
    <property type="match status" value="1"/>
</dbReference>
<feature type="domain" description="SEA" evidence="8">
    <location>
        <begin position="4946"/>
        <end position="5073"/>
    </location>
</feature>
<reference evidence="10" key="1">
    <citation type="journal article" date="2020" name="J Insects Food Feed">
        <title>The yellow mealworm (Tenebrio molitor) genome: a resource for the emerging insects as food and feed industry.</title>
        <authorList>
            <person name="Eriksson T."/>
            <person name="Andere A."/>
            <person name="Kelstrup H."/>
            <person name="Emery V."/>
            <person name="Picard C."/>
        </authorList>
    </citation>
    <scope>NUCLEOTIDE SEQUENCE</scope>
    <source>
        <strain evidence="10">Stoneville</strain>
        <tissue evidence="10">Whole head</tissue>
    </source>
</reference>
<dbReference type="CDD" id="cd00054">
    <property type="entry name" value="EGF_CA"/>
    <property type="match status" value="1"/>
</dbReference>
<dbReference type="Gene3D" id="2.10.25.10">
    <property type="entry name" value="Laminin"/>
    <property type="match status" value="1"/>
</dbReference>
<feature type="region of interest" description="Disordered" evidence="6">
    <location>
        <begin position="733"/>
        <end position="776"/>
    </location>
</feature>
<feature type="compositionally biased region" description="Polar residues" evidence="6">
    <location>
        <begin position="5249"/>
        <end position="5261"/>
    </location>
</feature>
<dbReference type="InterPro" id="IPR018097">
    <property type="entry name" value="EGF_Ca-bd_CS"/>
</dbReference>
<sequence>MPGAESSARSPFVIALGGFLGRRKVSGVKIEAHPGGHLRLKFRIADDEDSAYYVTTVLLVDSHGRSSFGRFLSVKPDLGLITSTARTFIQEGVTTEYATQVLGTTLDNGRLYAHLLTKSSRVLYDGDSPSKSLDVGKKWNLDHNLVNTKNFIRNTDFIRPNQVEPMLVFPTVSPQSFAEIKRQHISEEEILDEEPSNNPRVPFEDNIRKEILPQNNVKVFKINPQMRDLTTDNLINHKEDAKPASFTPSKVREWDNLPTFTVRNEFSPSGLSYLGDFPEFDANTERTRPTTVAERKAKLLFRAGLIKPEPKDFETITYSGFADFTTTVGDTVIVFSPHTTEPPRNFGQVTKISVQPTIRPSHTIKSPTVGSTIKTFFSHEPPMETQTVEGHKLDLKSTMPTMVIDKTDRQRRPKGEVSEVREDMEAKSAVLAHEQQSEDSTEILSTSSGSSTIIFSPDLIEPSESQTPMLSTPSDEDIKKIFASLQAQAKLATQPLNTPSTIFLEESSTVEKAPATEISSGATTIFFEEDLPIESTGVIDEPVATKVVPEEKTTTEQQIITTEQIPETTEKLTTTTQRETTTQKETTTTPKEITTTPKEITTTPKEITTTQKEQTTTNAVETTSEHVISTIPIQETTPELVSNEIDTEKAPELGVEVDVVCTEGNKIVPTTAYKTLTYLTTFFIPVDDQITTTSVKSNEIVSTEIGFQTLPCSAIDATPVSVIVEPTIATTTEQEKTTTQQLPTTTQEHPTTIQEHPTTIQEHPTTTENQERESHTEQLTTLTEAVTTTPALETTPQEITTERRHVTESEPETTEMTTESGEEIELIFKTLYTTYTYLTTYFQDTTSSIASKIVVTTNVITSTLIPGSEASDSAVAGLFEREDSLVSAYKSRTVSFDDIAEIAPTKITQDLLPTLAYESPEEETKATPILNDAKLQQNGVKTYYTTYTYFTTIFVDGETEISSRTEVYTNYVTPSIQATVALEDVVPTRVPSLFEDKNQVEAPDTEDEETEVKKKTLSLNVTPLNKYNSTISRQKTAAADDQSKVDIYASVKDKLDNNILATSVNKEQAYVTLQRGPTTEDAPVENNLLNLNDYETISTMVTDVRSSTSEGDRRIIDNVDKRNALDDQIVSESNNESEIIPSPTLLLQTSYTTFTYFTTMYHGTTSSNVVSRLETVTNVVTETLTPTHTLSVEDLSLPITYFTTFTYWTTLYKDGTTKTTSREETVSNVVTPTPSLTSILPTISITSTEDVQPTSTEAIQPSTVGDDDLTTYFTTYTYYTTSYIDDSTVINSRLETSSRVVNSTADVDSNQIGRAIGTANQNVLDDVKTKEVTNSSVKPTGLLSTIVNTIDNSGTTTILSTDVFGTYIDGLYAKVLESTSSVITPTIAPSSVEQNVKPTGVVSINKGKIVDAEGISTLFYTTQAVGTYIDNLYAQVIESTSSLEVNEERKAALATDVPISHRTGLVRLIEGSIIQNETTTLYQSKVLGTVIDGRYAQIIESTSSFLLGKASSISPSSVSEIAPSATQAPDQAIASTTVPISPSPVVIEGSLSDSSKIDEETSTEENEEDDEDDKDDGSSRVKSRLTFQTRKRTFTPVIRPFASRPRPTFAPKRKGAGQGATTVTRSDVTPTVTAVPASKPARFGNRRSSSSVNNVVPTASGSRRFSRPKASSAGVGSSAFGGGRRSSARIQPTATGFGASSRRGGFRSSGGGASSQRASSLYAGNSRFRIRPTQSLSRFGATVTPSSVDNDENDLTTVVTDSTGTIDDGIETTLPLSTTTEGSSRRSQNPLLKFRRPPLGRSTPRPKPKSKGKTTTSTTPKPKTFNRPNPISRPRNNALFPRRNLFTTTTTPSPNEDEDEEDLEEEGENEDEDTDYESSQTNTQTEPAPTHETRRGRSSNIQIKPFVGFRRRSRREVNYSRFRRPGGRTTAAPPKEEPEVEAPKPTRAKPSRFSPRSRNKATHGTTAAPPATRKRISPTKASSQGRSQFTLREKDTTSRSSFRRPSGSVSRPRTTISSRPKSPRLRTTSAPESRKPTRTTSARRRTTSRQRASQEQIDDNFVIPAFDGTITITHQIPTEVTIPVVNGKITEYKNVITAKYSTEVLAPKQYSTSLNAFGKDVTVLLSEATSVADNGATQITQFVLNETPTTSVIFTPTYIRGRKTSFSHVIPSTAYGVEQVVNTIQPALAAQAPLANILLSQLLLGQNPLYPVANPGIPATPTTEFKTRATTYVTTVTSVTSTVIPLTFRGKEIMTTIIDSSVSVVTATEFLTETVVVTPTLGFPGGGSQLNTALLLPLLQQQLAQPSSLLQQQQQQSPAGVFNLNNNNRPQAQALYQAPAKQSLASEEDKSDDVDQAITDEVTQASRRKSSRKKNKKPTPAPTEPPKETSVITLYVSGRIPGEFSTVLSTVTIGDNDRRRREVSPDVKPSKGYDDLLISTLDYYDSYVTPATKEIDTTETVATESLESIIGDVSRHITTQTAELFNTQPTKSTSLSSKKYKINVTDLDEKAPLMPKVETSLLPRGAYFNTNQNYHHVSKLIGNEIRFKRDLNENEVPKPRRRVVKKLVRVQARNRENDVEVTTRRARRRIVVKKKRRLPQRRRVVVTKKRLLLRTDNAVEENKIASSRGEISVEATTTSEELPTSISSESQDVEDSTEVEETSEENIIEENGPRHVPDYEPFFPELSESLDAPVLLLKTTILSSIELVTRTVVQSRLRTYTFIVTRVNGDEHIVTSTTEVRPQTKTSILTEPLTKFTTLTLLDFDATSTLNPIPMTPFPASSQLKNSDEGVQGRAFEEARYNLATRVMSNGVEVIVAGDKSTLPGEPDIKRVLPSTIYKPITLKPSTLSDHMMMMLPQDASNINSLASLYPNQFVTKTCLTTFTYLTTYLESGTTTVSSHEQVVSNIATEERNTGKILPTPAMGITLTQYPNLSVGVFHTTYTYLNTILDGEQPLVVTSKHTVTNTVTAPDDYLSLLQPSEKMVPLKDTNTYYSTVSLKKTLYEGDKSQVVSTNEVVTQVVITESVPPKATSVMTSYIALDVEDPSPVSANYTTTDVVKTYFVTYTYYNTLVENGKKVVKTNVSTSSDVVTEKLYLHPKRTNIKDDKKKHKIDLSGENFHVLATKTYHTTFTYFTTLLQEGNTASPTVISSHSKVIENVVTETVNPNLLDKKYLSVIKSQIRDGSDTFTKLATLSDGQKLEITVVAHEISPTKVLPIQKTKMPERDETKKIQVEASTPSVIVGSTIIFLDDEPSTKTETPVLTSSKILKKTKTVTSTSKVRRGTKTKSKTQTPPRPTRAPEPKPSTKIAKPPNQVPDLLGLGSINMNSFQALTPVLNAMAGLIQTNLKSTRRNDTIVVVTTPKSNGGEDPNQQNRSPIYIPVGGLGDEFEVAESQNIATFHLQETVDWDGHKDLKPTHESPLLNGGIPISPGDVITANSDVIVGKPGRVGPRIPSIPLNQVKDDGYGMKPPPVPQNKWPKRNHEYKHIPVTVDKPVIHAPSKDDYVGPPPPLRVDKHKHIPLNRPTEQVYAHSQNNYGVSYGVNEVNHEIKIPNVREEIQKNYEQAVKESFPVYAEGQGLVNNPIKDYNLQPSIVLPEIVERSTGQPLLVNIQPSQVAFVNIPHNRTTALIYGGSTEPHHNGQYFDDPSPYPEPEFSGIEGFNNGVPQFASVYHDSGSPNQKQVVGVIKVAPQPIDKHQIQLNINPSRPNLINYQNQEVNINVPPISFGMVHQDNDFNAHVINHGESQFRPPPISYEVFKNHNKYVDGTGGDSQVSYADENRFVAGVGSVGDPEPVSFEGQNSHENRFVVGIGGNREPVLVGGQKNQESGFGTGAVGNQEPVSYNNENRFVVGIGGNREPVLFNDQKNQESGFGVGAVGNQEPVSYNNVHNNENKFVGGIGTVEVPQSVKYDYPKNDDNTFFGAFGNPPQSSFDVLKSNENKFLENVAVAANPPPAISFVVHNNDNKFVESSGANQHPPPGSFEVVKNNDNVVIEGASSVRNPQPFKNQKGVGTSEEIIDLRPPSELSAKPANHIVNLKPPAVGKPFTKVQVPKRNFPRPMTKPNLEISEFMAPPRIISNHHTTQPQYRPKPRPQSPVPIPLIPETEQNLPPHKTAANDAAYLDDDDDDDLTNEDGEVIQESNSRPLRPGQIPFEILKIKTTTLPPVRNVPGRSDSTTVKYPKFDEQSVRPQPAVNFPRPFGNVPLVRPENQQTNQINHFDQDQFNYVTTKPDSGFITYIGSITTRPLSLDIKPSTESNKVFHRPSTVRRKPTSTTLRPITTRKPEVVTKRPTYHNASHYNHAFGVKTRQPIPVFIATTTPKPFVRDVIATRPKVTSLPIDRPTLSPEIINPFGSQTEKPFKTPKPMSISDLLKREKVTTVSTTTAKEIVTPEFNTGEIPMAEESEMEIMKPPPPVPDVNMRPPKIEVISPGGNIHRVPSLEQNHSDLETQASTSVPYVPKPAEDIVPPPPSNFDDEVVGMSPPPLVSTHKPITAPEITTQKVPFSQEVRTTTESTVRHTKHTKRPHTRRPTTVRITTRRPRPPYDIFSRNRTTVRPVLEQQSVITPSPTVTTNTPSLDVIIGNPSPVPVVPVEISSSEVELKETLTESTTTLDVPVSTQIKTTSRTTPTTSTTTTTTTSGTASSSSRKSYVESSSSRKAYVESSSRKPYVESSSRSEVVATAVHHAGNEVRVVDDSTTSTKLATSKPSKTVIPTRYITHTKTSTVTITKTTVVKTLGGPPYTSTLLVTKTEKSTLVDTVTEFHTLVKPTSIVETVTTTVSTGSSLYPPEVYSSTYPSIKLRPTPSTSSVVEPTIIVEGDDDDLEEFIINETDPPIVEEEENDQNESIFVVMTDKNKGSVIKVPNNSYETQDRDEMLNNNEANNVLLGGIFIASPPSLEVPRVQTDRCEPECKASRNELCQKVEGVMRCVCRPGFARMFPDRPCIPTYTYNLKVDLERFGRDNLKYTPDLTNPNSTGFTKLTGLTHEALDRMVMQSDLRDIYHGVHVHSYEPRKAPVGVTTKFYLQLSDNTDETRLEDVFKKYLRNNNYSLGGTEIFASRESLEDLRAQDFDECTNSKFHDCSENAQCFNLKGTYTCSCKEGFADLSENILYPGRICSAELIGCERCNYHGTCYSRENDQILCECFHWYTGESCHVNLKVLLIALVTLGAILFALLLICIIMTCCRKKPRKTRVATGMSFLPQRVANRGTMDRRAMIQDTSSEDSRSETNTLPPYVPKKKKLKGALKKTSGQHTDVENGESSFVDQKDRSLTVMIPRAKYHPAPPTSPLSNYTTFDARKPSVPAIGNEAKLLSYLDAGPTPSKSDNKRKYSNAQSDSYLDDKAISRKTSGALVSAGFEVSATVLGNNMGTLGTTCGTEADRSENATLIQKISADLLSSTGTRSQFNTLRDNDIDPMANWLDIAPRINTVSEARSYDETTIPPPMKSFRGDYDSKPSSQHQNDEANTMAERDLGSTFLLPHTHLYKPDRGSDISGFESL</sequence>
<protein>
    <submittedName>
        <fullName evidence="10">Uncharacterized protein</fullName>
    </submittedName>
</protein>
<feature type="compositionally biased region" description="Basic residues" evidence="6">
    <location>
        <begin position="1946"/>
        <end position="1961"/>
    </location>
</feature>
<reference evidence="10" key="2">
    <citation type="submission" date="2021-08" db="EMBL/GenBank/DDBJ databases">
        <authorList>
            <person name="Eriksson T."/>
        </authorList>
    </citation>
    <scope>NUCLEOTIDE SEQUENCE</scope>
    <source>
        <strain evidence="10">Stoneville</strain>
        <tissue evidence="10">Whole head</tissue>
    </source>
</reference>
<keyword evidence="3" id="KW-0677">Repeat</keyword>
<feature type="disulfide bond" evidence="5">
    <location>
        <begin position="5145"/>
        <end position="5154"/>
    </location>
</feature>
<evidence type="ECO:0000313" key="11">
    <source>
        <dbReference type="Proteomes" id="UP000719412"/>
    </source>
</evidence>
<feature type="compositionally biased region" description="Basic residues" evidence="6">
    <location>
        <begin position="3279"/>
        <end position="3288"/>
    </location>
</feature>
<dbReference type="PANTHER" id="PTHR39072">
    <property type="entry name" value="RE48511P"/>
    <property type="match status" value="1"/>
</dbReference>
<feature type="region of interest" description="Disordered" evidence="6">
    <location>
        <begin position="2630"/>
        <end position="2676"/>
    </location>
</feature>
<feature type="compositionally biased region" description="Low complexity" evidence="6">
    <location>
        <begin position="733"/>
        <end position="755"/>
    </location>
</feature>
<dbReference type="PROSITE" id="PS01187">
    <property type="entry name" value="EGF_CA"/>
    <property type="match status" value="1"/>
</dbReference>
<feature type="compositionally biased region" description="Polar residues" evidence="6">
    <location>
        <begin position="1619"/>
        <end position="1632"/>
    </location>
</feature>
<evidence type="ECO:0000259" key="8">
    <source>
        <dbReference type="PROSITE" id="PS50024"/>
    </source>
</evidence>
<feature type="compositionally biased region" description="Pro residues" evidence="6">
    <location>
        <begin position="4093"/>
        <end position="4102"/>
    </location>
</feature>
<dbReference type="SMART" id="SM00179">
    <property type="entry name" value="EGF_CA"/>
    <property type="match status" value="1"/>
</dbReference>
<comment type="caution">
    <text evidence="5">Lacks conserved residue(s) required for the propagation of feature annotation.</text>
</comment>
<feature type="region of interest" description="Disordered" evidence="6">
    <location>
        <begin position="1601"/>
        <end position="1726"/>
    </location>
</feature>
<feature type="compositionally biased region" description="Polar residues" evidence="6">
    <location>
        <begin position="1774"/>
        <end position="1790"/>
    </location>
</feature>
<keyword evidence="7" id="KW-0812">Transmembrane</keyword>
<feature type="compositionally biased region" description="Basic and acidic residues" evidence="6">
    <location>
        <begin position="407"/>
        <end position="426"/>
    </location>
</feature>
<feature type="compositionally biased region" description="Polar residues" evidence="6">
    <location>
        <begin position="1878"/>
        <end position="1887"/>
    </location>
</feature>
<feature type="region of interest" description="Disordered" evidence="6">
    <location>
        <begin position="5433"/>
        <end position="5472"/>
    </location>
</feature>
<feature type="compositionally biased region" description="Polar residues" evidence="6">
    <location>
        <begin position="1979"/>
        <end position="1990"/>
    </location>
</feature>
<dbReference type="InterPro" id="IPR001881">
    <property type="entry name" value="EGF-like_Ca-bd_dom"/>
</dbReference>
<dbReference type="InterPro" id="IPR009030">
    <property type="entry name" value="Growth_fac_rcpt_cys_sf"/>
</dbReference>
<feature type="transmembrane region" description="Helical" evidence="7">
    <location>
        <begin position="5160"/>
        <end position="5183"/>
    </location>
</feature>
<dbReference type="InterPro" id="IPR031866">
    <property type="entry name" value="DUF4758"/>
</dbReference>
<dbReference type="PROSITE" id="PS50026">
    <property type="entry name" value="EGF_3"/>
    <property type="match status" value="2"/>
</dbReference>
<feature type="compositionally biased region" description="Pro residues" evidence="6">
    <location>
        <begin position="3293"/>
        <end position="3303"/>
    </location>
</feature>
<feature type="compositionally biased region" description="Basic and acidic residues" evidence="6">
    <location>
        <begin position="1934"/>
        <end position="1944"/>
    </location>
</feature>
<feature type="region of interest" description="Disordered" evidence="6">
    <location>
        <begin position="1535"/>
        <end position="1588"/>
    </location>
</feature>
<dbReference type="FunFam" id="2.10.25.10:FF:000038">
    <property type="entry name" value="Fibrillin 2"/>
    <property type="match status" value="1"/>
</dbReference>
<dbReference type="InterPro" id="IPR049883">
    <property type="entry name" value="NOTCH1_EGF-like"/>
</dbReference>
<accession>A0A8J6LGB1</accession>
<feature type="compositionally biased region" description="Low complexity" evidence="6">
    <location>
        <begin position="1813"/>
        <end position="1837"/>
    </location>
</feature>
<feature type="compositionally biased region" description="Basic residues" evidence="6">
    <location>
        <begin position="4518"/>
        <end position="4532"/>
    </location>
</feature>
<feature type="region of interest" description="Disordered" evidence="6">
    <location>
        <begin position="4347"/>
        <end position="4367"/>
    </location>
</feature>
<feature type="region of interest" description="Disordered" evidence="6">
    <location>
        <begin position="1741"/>
        <end position="2056"/>
    </location>
</feature>
<dbReference type="InterPro" id="IPR000082">
    <property type="entry name" value="SEA_dom"/>
</dbReference>
<feature type="compositionally biased region" description="Acidic residues" evidence="6">
    <location>
        <begin position="2651"/>
        <end position="2668"/>
    </location>
</feature>
<dbReference type="InterPro" id="IPR000152">
    <property type="entry name" value="EGF-type_Asp/Asn_hydroxyl_site"/>
</dbReference>
<feature type="region of interest" description="Disordered" evidence="6">
    <location>
        <begin position="4508"/>
        <end position="4532"/>
    </location>
</feature>
<feature type="compositionally biased region" description="Low complexity" evidence="6">
    <location>
        <begin position="4607"/>
        <end position="4659"/>
    </location>
</feature>
<feature type="compositionally biased region" description="Basic residues" evidence="6">
    <location>
        <begin position="1793"/>
        <end position="1812"/>
    </location>
</feature>
<comment type="caution">
    <text evidence="10">The sequence shown here is derived from an EMBL/GenBank/DDBJ whole genome shotgun (WGS) entry which is preliminary data.</text>
</comment>
<feature type="compositionally biased region" description="Acidic residues" evidence="6">
    <location>
        <begin position="1560"/>
        <end position="1575"/>
    </location>
</feature>
<organism evidence="10 11">
    <name type="scientific">Tenebrio molitor</name>
    <name type="common">Yellow mealworm beetle</name>
    <dbReference type="NCBI Taxonomy" id="7067"/>
    <lineage>
        <taxon>Eukaryota</taxon>
        <taxon>Metazoa</taxon>
        <taxon>Ecdysozoa</taxon>
        <taxon>Arthropoda</taxon>
        <taxon>Hexapoda</taxon>
        <taxon>Insecta</taxon>
        <taxon>Pterygota</taxon>
        <taxon>Neoptera</taxon>
        <taxon>Endopterygota</taxon>
        <taxon>Coleoptera</taxon>
        <taxon>Polyphaga</taxon>
        <taxon>Cucujiformia</taxon>
        <taxon>Tenebrionidae</taxon>
        <taxon>Tenebrio</taxon>
    </lineage>
</organism>
<feature type="compositionally biased region" description="Basic residues" evidence="6">
    <location>
        <begin position="2366"/>
        <end position="2377"/>
    </location>
</feature>
<proteinExistence type="predicted"/>
<feature type="compositionally biased region" description="Acidic residues" evidence="6">
    <location>
        <begin position="1855"/>
        <end position="1876"/>
    </location>
</feature>
<evidence type="ECO:0000256" key="6">
    <source>
        <dbReference type="SAM" id="MobiDB-lite"/>
    </source>
</evidence>
<dbReference type="SUPFAM" id="SSF82671">
    <property type="entry name" value="SEA domain"/>
    <property type="match status" value="1"/>
</dbReference>
<name>A0A8J6LGB1_TENMO</name>
<feature type="region of interest" description="Disordered" evidence="6">
    <location>
        <begin position="407"/>
        <end position="449"/>
    </location>
</feature>
<feature type="compositionally biased region" description="Acidic residues" evidence="6">
    <location>
        <begin position="4122"/>
        <end position="4138"/>
    </location>
</feature>
<feature type="region of interest" description="Disordered" evidence="6">
    <location>
        <begin position="3272"/>
        <end position="3313"/>
    </location>
</feature>
<evidence type="ECO:0000256" key="3">
    <source>
        <dbReference type="ARBA" id="ARBA00022737"/>
    </source>
</evidence>
<keyword evidence="4 5" id="KW-1015">Disulfide bond</keyword>
<evidence type="ECO:0000259" key="9">
    <source>
        <dbReference type="PROSITE" id="PS50026"/>
    </source>
</evidence>
<keyword evidence="7" id="KW-0472">Membrane</keyword>
<feature type="compositionally biased region" description="Polar residues" evidence="6">
    <location>
        <begin position="2634"/>
        <end position="2646"/>
    </location>
</feature>
<dbReference type="Pfam" id="PF15950">
    <property type="entry name" value="DUF4758"/>
    <property type="match status" value="5"/>
</dbReference>
<keyword evidence="7" id="KW-1133">Transmembrane helix</keyword>
<dbReference type="SUPFAM" id="SSF57184">
    <property type="entry name" value="Growth factor receptor domain"/>
    <property type="match status" value="1"/>
</dbReference>
<dbReference type="PROSITE" id="PS00010">
    <property type="entry name" value="ASX_HYDROXYL"/>
    <property type="match status" value="1"/>
</dbReference>
<evidence type="ECO:0000256" key="5">
    <source>
        <dbReference type="PROSITE-ProRule" id="PRU00076"/>
    </source>
</evidence>
<feature type="region of interest" description="Disordered" evidence="6">
    <location>
        <begin position="2336"/>
        <end position="2389"/>
    </location>
</feature>
<dbReference type="Pfam" id="PF01390">
    <property type="entry name" value="SEA"/>
    <property type="match status" value="1"/>
</dbReference>
<dbReference type="InterPro" id="IPR036364">
    <property type="entry name" value="SEA_dom_sf"/>
</dbReference>
<dbReference type="Proteomes" id="UP000719412">
    <property type="component" value="Unassembled WGS sequence"/>
</dbReference>
<dbReference type="SMART" id="SM00181">
    <property type="entry name" value="EGF"/>
    <property type="match status" value="3"/>
</dbReference>
<evidence type="ECO:0000256" key="1">
    <source>
        <dbReference type="ARBA" id="ARBA00022536"/>
    </source>
</evidence>